<dbReference type="Pfam" id="PF00300">
    <property type="entry name" value="His_Phos_1"/>
    <property type="match status" value="1"/>
</dbReference>
<dbReference type="SMART" id="SM00855">
    <property type="entry name" value="PGAM"/>
    <property type="match status" value="1"/>
</dbReference>
<keyword evidence="2" id="KW-1185">Reference proteome</keyword>
<proteinExistence type="predicted"/>
<protein>
    <submittedName>
        <fullName evidence="1">Putative phosphoglycerate mutase</fullName>
    </submittedName>
</protein>
<dbReference type="Proteomes" id="UP000225548">
    <property type="component" value="Unassembled WGS sequence"/>
</dbReference>
<sequence>MKLHLVRHGRTASNVTGAIDTSVPGPPLDDVGAQQAVALARALGDVPFDRVVASSQLRAQMTAAALAQERGIELDVRDGLREVSAGALEMRADEEAVGQYLGLLAAWGRGDADHVLPGGETQATTLDRFDAVVEELVGAGSRHAAIVSHGAIIRVWCAARVSNLDVGFIMKQNLTNTGIVTVERDAHGRWVADRWESAVVPAPVAEGDLTGQPVG</sequence>
<dbReference type="InterPro" id="IPR029033">
    <property type="entry name" value="His_PPase_superfam"/>
</dbReference>
<comment type="caution">
    <text evidence="1">The sequence shown here is derived from an EMBL/GenBank/DDBJ whole genome shotgun (WGS) entry which is preliminary data.</text>
</comment>
<dbReference type="InterPro" id="IPR013078">
    <property type="entry name" value="His_Pase_superF_clade-1"/>
</dbReference>
<dbReference type="SUPFAM" id="SSF53254">
    <property type="entry name" value="Phosphoglycerate mutase-like"/>
    <property type="match status" value="1"/>
</dbReference>
<dbReference type="GO" id="GO:0016791">
    <property type="term" value="F:phosphatase activity"/>
    <property type="evidence" value="ECO:0007669"/>
    <property type="project" value="TreeGrafter"/>
</dbReference>
<evidence type="ECO:0000313" key="2">
    <source>
        <dbReference type="Proteomes" id="UP000225548"/>
    </source>
</evidence>
<dbReference type="CDD" id="cd07067">
    <property type="entry name" value="HP_PGM_like"/>
    <property type="match status" value="1"/>
</dbReference>
<name>A0A2A9E2C7_9MICO</name>
<dbReference type="PANTHER" id="PTHR48100">
    <property type="entry name" value="BROAD-SPECIFICITY PHOSPHATASE YOR283W-RELATED"/>
    <property type="match status" value="1"/>
</dbReference>
<gene>
    <name evidence="1" type="ORF">ATL42_1057</name>
</gene>
<dbReference type="RefSeq" id="WP_098454439.1">
    <property type="nucleotide sequence ID" value="NZ_PDJG01000001.1"/>
</dbReference>
<dbReference type="EMBL" id="PDJG01000001">
    <property type="protein sequence ID" value="PFG33197.1"/>
    <property type="molecule type" value="Genomic_DNA"/>
</dbReference>
<evidence type="ECO:0000313" key="1">
    <source>
        <dbReference type="EMBL" id="PFG33197.1"/>
    </source>
</evidence>
<dbReference type="AlphaFoldDB" id="A0A2A9E2C7"/>
<dbReference type="OrthoDB" id="9793115at2"/>
<accession>A0A2A9E2C7</accession>
<dbReference type="InterPro" id="IPR050275">
    <property type="entry name" value="PGM_Phosphatase"/>
</dbReference>
<dbReference type="GO" id="GO:0005737">
    <property type="term" value="C:cytoplasm"/>
    <property type="evidence" value="ECO:0007669"/>
    <property type="project" value="TreeGrafter"/>
</dbReference>
<organism evidence="1 2">
    <name type="scientific">Sanguibacter antarcticus</name>
    <dbReference type="NCBI Taxonomy" id="372484"/>
    <lineage>
        <taxon>Bacteria</taxon>
        <taxon>Bacillati</taxon>
        <taxon>Actinomycetota</taxon>
        <taxon>Actinomycetes</taxon>
        <taxon>Micrococcales</taxon>
        <taxon>Sanguibacteraceae</taxon>
        <taxon>Sanguibacter</taxon>
    </lineage>
</organism>
<dbReference type="PANTHER" id="PTHR48100:SF58">
    <property type="entry name" value="PE-PGRS FAMILY PROTEIN PE_PGRS11"/>
    <property type="match status" value="1"/>
</dbReference>
<reference evidence="1 2" key="1">
    <citation type="submission" date="2017-10" db="EMBL/GenBank/DDBJ databases">
        <title>Sequencing the genomes of 1000 actinobacteria strains.</title>
        <authorList>
            <person name="Klenk H.-P."/>
        </authorList>
    </citation>
    <scope>NUCLEOTIDE SEQUENCE [LARGE SCALE GENOMIC DNA]</scope>
    <source>
        <strain evidence="1 2">DSM 18966</strain>
    </source>
</reference>
<dbReference type="Gene3D" id="3.40.50.1240">
    <property type="entry name" value="Phosphoglycerate mutase-like"/>
    <property type="match status" value="1"/>
</dbReference>